<protein>
    <recommendedName>
        <fullName evidence="3">Bacteriocin-protection protein, YdeI/OmpD-associated family</fullName>
    </recommendedName>
</protein>
<dbReference type="Proteomes" id="UP000322244">
    <property type="component" value="Unassembled WGS sequence"/>
</dbReference>
<dbReference type="Pfam" id="PF13376">
    <property type="entry name" value="OmdA"/>
    <property type="match status" value="1"/>
</dbReference>
<sequence>MAAADRSIEYFPDGAAFREWLEVNHGLEQGVWLKFAKKASGETSIDYAQALDQALCFGWIDGQTKGLDANFYLQGFTPRRARSPWSKRNVGKIAELAAQGLLHPAGQAQVDRAKADGRWDRAYDGPKDAKTPQDFLDELAKNPAAAEFFETLDSQNRFQVYYQLNDAIKPETRARRIAKFVQMFADGKKFQ</sequence>
<dbReference type="RefSeq" id="WP_149430773.1">
    <property type="nucleotide sequence ID" value="NZ_VLNY01000005.1"/>
</dbReference>
<proteinExistence type="predicted"/>
<comment type="caution">
    <text evidence="1">The sequence shown here is derived from an EMBL/GenBank/DDBJ whole genome shotgun (WGS) entry which is preliminary data.</text>
</comment>
<organism evidence="1 2">
    <name type="scientific">Antrihabitans cavernicola</name>
    <dbReference type="NCBI Taxonomy" id="2495913"/>
    <lineage>
        <taxon>Bacteria</taxon>
        <taxon>Bacillati</taxon>
        <taxon>Actinomycetota</taxon>
        <taxon>Actinomycetes</taxon>
        <taxon>Mycobacteriales</taxon>
        <taxon>Nocardiaceae</taxon>
        <taxon>Antrihabitans</taxon>
    </lineage>
</organism>
<dbReference type="OrthoDB" id="9796999at2"/>
<gene>
    <name evidence="1" type="ORF">FOY51_13655</name>
</gene>
<accession>A0A5A7SBM3</accession>
<evidence type="ECO:0000313" key="2">
    <source>
        <dbReference type="Proteomes" id="UP000322244"/>
    </source>
</evidence>
<evidence type="ECO:0000313" key="1">
    <source>
        <dbReference type="EMBL" id="KAA0022719.1"/>
    </source>
</evidence>
<reference evidence="1 2" key="1">
    <citation type="submission" date="2019-07" db="EMBL/GenBank/DDBJ databases">
        <title>Rhodococcus cavernicolus sp. nov., isolated from a cave.</title>
        <authorList>
            <person name="Lee S.D."/>
        </authorList>
    </citation>
    <scope>NUCLEOTIDE SEQUENCE [LARGE SCALE GENOMIC DNA]</scope>
    <source>
        <strain evidence="1 2">C1-24</strain>
    </source>
</reference>
<name>A0A5A7SBM3_9NOCA</name>
<dbReference type="AlphaFoldDB" id="A0A5A7SBM3"/>
<evidence type="ECO:0008006" key="3">
    <source>
        <dbReference type="Google" id="ProtNLM"/>
    </source>
</evidence>
<dbReference type="EMBL" id="VLNY01000005">
    <property type="protein sequence ID" value="KAA0022719.1"/>
    <property type="molecule type" value="Genomic_DNA"/>
</dbReference>
<keyword evidence="2" id="KW-1185">Reference proteome</keyword>